<name>A0A381NF63_9ZZZZ</name>
<sequence>MNRRMNTNLIFRLLFISFILIRYVNADDTSEIKIVKLVTESKYEFHNQFGEYLEILENQIKTNYDKSGNISSVVKYEGKSQLLSKDIFFYNNDGLLAELSSYGSDGLLVWKNIYKYGKHKQIINEASYDFDGSLNWQDKYKYNNENHLIEKSSYLDGEGEEFISHTFRYNSEKQLAKETSYYPDGKRSSDFIYTYNSDGKLIEEKFYDYNKNLTLKDKYKYDQNDNLKEWNLVDNNGNLINNYEGFAKKIYQYNREGNITDIEMFNENGTVVRKILYKYGKDGRLIESVKFFVKFMFGKIHEIPIEKSSFYYERW</sequence>
<accession>A0A381NF63</accession>
<organism evidence="1">
    <name type="scientific">marine metagenome</name>
    <dbReference type="NCBI Taxonomy" id="408172"/>
    <lineage>
        <taxon>unclassified sequences</taxon>
        <taxon>metagenomes</taxon>
        <taxon>ecological metagenomes</taxon>
    </lineage>
</organism>
<proteinExistence type="predicted"/>
<evidence type="ECO:0000313" key="1">
    <source>
        <dbReference type="EMBL" id="SUZ53215.1"/>
    </source>
</evidence>
<gene>
    <name evidence="1" type="ORF">METZ01_LOCUS6069</name>
</gene>
<dbReference type="AlphaFoldDB" id="A0A381NF63"/>
<dbReference type="EMBL" id="UINC01000320">
    <property type="protein sequence ID" value="SUZ53215.1"/>
    <property type="molecule type" value="Genomic_DNA"/>
</dbReference>
<dbReference type="Gene3D" id="2.180.10.10">
    <property type="entry name" value="RHS repeat-associated core"/>
    <property type="match status" value="1"/>
</dbReference>
<protein>
    <submittedName>
        <fullName evidence="1">Uncharacterized protein</fullName>
    </submittedName>
</protein>
<reference evidence="1" key="1">
    <citation type="submission" date="2018-05" db="EMBL/GenBank/DDBJ databases">
        <authorList>
            <person name="Lanie J.A."/>
            <person name="Ng W.-L."/>
            <person name="Kazmierczak K.M."/>
            <person name="Andrzejewski T.M."/>
            <person name="Davidsen T.M."/>
            <person name="Wayne K.J."/>
            <person name="Tettelin H."/>
            <person name="Glass J.I."/>
            <person name="Rusch D."/>
            <person name="Podicherti R."/>
            <person name="Tsui H.-C.T."/>
            <person name="Winkler M.E."/>
        </authorList>
    </citation>
    <scope>NUCLEOTIDE SEQUENCE</scope>
</reference>